<dbReference type="InterPro" id="IPR019163">
    <property type="entry name" value="THO_Thoc5"/>
</dbReference>
<evidence type="ECO:0000256" key="1">
    <source>
        <dbReference type="ARBA" id="ARBA00004123"/>
    </source>
</evidence>
<dbReference type="InterPro" id="IPR000798">
    <property type="entry name" value="Ez/rad/moesin-like"/>
</dbReference>
<dbReference type="InterPro" id="IPR019748">
    <property type="entry name" value="FERM_central"/>
</dbReference>
<dbReference type="Pfam" id="PF00373">
    <property type="entry name" value="FERM_M"/>
    <property type="match status" value="1"/>
</dbReference>
<dbReference type="Pfam" id="PF09379">
    <property type="entry name" value="FERM_N"/>
    <property type="match status" value="1"/>
</dbReference>
<feature type="coiled-coil region" evidence="9">
    <location>
        <begin position="307"/>
        <end position="413"/>
    </location>
</feature>
<evidence type="ECO:0000256" key="4">
    <source>
        <dbReference type="ARBA" id="ARBA00008044"/>
    </source>
</evidence>
<dbReference type="Proteomes" id="UP000218231">
    <property type="component" value="Unassembled WGS sequence"/>
</dbReference>
<dbReference type="GO" id="GO:0005912">
    <property type="term" value="C:adherens junction"/>
    <property type="evidence" value="ECO:0007669"/>
    <property type="project" value="UniProtKB-SubCell"/>
</dbReference>
<evidence type="ECO:0000256" key="8">
    <source>
        <dbReference type="ARBA" id="ARBA00043944"/>
    </source>
</evidence>
<evidence type="ECO:0000313" key="13">
    <source>
        <dbReference type="Proteomes" id="UP000218231"/>
    </source>
</evidence>
<feature type="compositionally biased region" description="Basic and acidic residues" evidence="10">
    <location>
        <begin position="904"/>
        <end position="938"/>
    </location>
</feature>
<evidence type="ECO:0000256" key="10">
    <source>
        <dbReference type="SAM" id="MobiDB-lite"/>
    </source>
</evidence>
<dbReference type="InterPro" id="IPR035963">
    <property type="entry name" value="FERM_2"/>
</dbReference>
<dbReference type="InterPro" id="IPR011174">
    <property type="entry name" value="ERM"/>
</dbReference>
<dbReference type="PRINTS" id="PR00935">
    <property type="entry name" value="BAND41"/>
</dbReference>
<dbReference type="InterPro" id="IPR000299">
    <property type="entry name" value="FERM_domain"/>
</dbReference>
<reference evidence="12 13" key="1">
    <citation type="journal article" date="2017" name="Curr. Biol.">
        <title>Genome architecture and evolution of a unichromosomal asexual nematode.</title>
        <authorList>
            <person name="Fradin H."/>
            <person name="Zegar C."/>
            <person name="Gutwein M."/>
            <person name="Lucas J."/>
            <person name="Kovtun M."/>
            <person name="Corcoran D."/>
            <person name="Baugh L.R."/>
            <person name="Kiontke K."/>
            <person name="Gunsalus K."/>
            <person name="Fitch D.H."/>
            <person name="Piano F."/>
        </authorList>
    </citation>
    <scope>NUCLEOTIDE SEQUENCE [LARGE SCALE GENOMIC DNA]</scope>
    <source>
        <strain evidence="12">PF1309</strain>
    </source>
</reference>
<comment type="caution">
    <text evidence="12">The sequence shown here is derived from an EMBL/GenBank/DDBJ whole genome shotgun (WGS) entry which is preliminary data.</text>
</comment>
<dbReference type="InterPro" id="IPR019749">
    <property type="entry name" value="Band_41_domain"/>
</dbReference>
<dbReference type="EMBL" id="LIAE01007927">
    <property type="protein sequence ID" value="PAV76227.1"/>
    <property type="molecule type" value="Genomic_DNA"/>
</dbReference>
<dbReference type="SMART" id="SM01196">
    <property type="entry name" value="FERM_C"/>
    <property type="match status" value="1"/>
</dbReference>
<dbReference type="SMART" id="SM00295">
    <property type="entry name" value="B41"/>
    <property type="match status" value="1"/>
</dbReference>
<dbReference type="InterPro" id="IPR008954">
    <property type="entry name" value="Moesin_tail_sf"/>
</dbReference>
<dbReference type="PROSITE" id="PS50057">
    <property type="entry name" value="FERM_3"/>
    <property type="match status" value="1"/>
</dbReference>
<name>A0A2A2KQY9_9BILA</name>
<dbReference type="CDD" id="cd14473">
    <property type="entry name" value="FERM_B-lobe"/>
    <property type="match status" value="1"/>
</dbReference>
<dbReference type="Gene3D" id="2.30.29.30">
    <property type="entry name" value="Pleckstrin-homology domain (PH domain)/Phosphotyrosine-binding domain (PTB)"/>
    <property type="match status" value="1"/>
</dbReference>
<accession>A0A2A2KQY9</accession>
<dbReference type="Pfam" id="PF00769">
    <property type="entry name" value="ERM_C"/>
    <property type="match status" value="1"/>
</dbReference>
<dbReference type="Pfam" id="PF09766">
    <property type="entry name" value="FmiP_Thoc5"/>
    <property type="match status" value="1"/>
</dbReference>
<dbReference type="InterPro" id="IPR014352">
    <property type="entry name" value="FERM/acyl-CoA-bd_prot_sf"/>
</dbReference>
<dbReference type="Gene3D" id="6.10.360.10">
    <property type="match status" value="1"/>
</dbReference>
<dbReference type="Gene3D" id="1.20.80.10">
    <property type="match status" value="1"/>
</dbReference>
<protein>
    <recommendedName>
        <fullName evidence="11">FERM domain-containing protein</fullName>
    </recommendedName>
</protein>
<organism evidence="12 13">
    <name type="scientific">Diploscapter pachys</name>
    <dbReference type="NCBI Taxonomy" id="2018661"/>
    <lineage>
        <taxon>Eukaryota</taxon>
        <taxon>Metazoa</taxon>
        <taxon>Ecdysozoa</taxon>
        <taxon>Nematoda</taxon>
        <taxon>Chromadorea</taxon>
        <taxon>Rhabditida</taxon>
        <taxon>Rhabditina</taxon>
        <taxon>Rhabditomorpha</taxon>
        <taxon>Rhabditoidea</taxon>
        <taxon>Rhabditidae</taxon>
        <taxon>Diploscapter</taxon>
    </lineage>
</organism>
<dbReference type="InterPro" id="IPR011993">
    <property type="entry name" value="PH-like_dom_sf"/>
</dbReference>
<dbReference type="GO" id="GO:0005886">
    <property type="term" value="C:plasma membrane"/>
    <property type="evidence" value="ECO:0007669"/>
    <property type="project" value="UniProtKB-SubCell"/>
</dbReference>
<evidence type="ECO:0000256" key="6">
    <source>
        <dbReference type="ARBA" id="ARBA00023136"/>
    </source>
</evidence>
<keyword evidence="5" id="KW-1003">Cell membrane</keyword>
<evidence type="ECO:0000256" key="5">
    <source>
        <dbReference type="ARBA" id="ARBA00022475"/>
    </source>
</evidence>
<evidence type="ECO:0000256" key="7">
    <source>
        <dbReference type="ARBA" id="ARBA00023242"/>
    </source>
</evidence>
<dbReference type="CDD" id="cd13194">
    <property type="entry name" value="FERM_C_ERM"/>
    <property type="match status" value="1"/>
</dbReference>
<dbReference type="InterPro" id="IPR011259">
    <property type="entry name" value="ERM_C_dom"/>
</dbReference>
<gene>
    <name evidence="12" type="ORF">WR25_17568</name>
</gene>
<feature type="compositionally biased region" description="Acidic residues" evidence="10">
    <location>
        <begin position="892"/>
        <end position="903"/>
    </location>
</feature>
<dbReference type="OrthoDB" id="6018897at2759"/>
<keyword evidence="7" id="KW-0539">Nucleus</keyword>
<feature type="domain" description="FERM" evidence="11">
    <location>
        <begin position="14"/>
        <end position="302"/>
    </location>
</feature>
<keyword evidence="13" id="KW-1185">Reference proteome</keyword>
<dbReference type="InterPro" id="IPR041789">
    <property type="entry name" value="ERM_FERM_C"/>
</dbReference>
<dbReference type="Gene3D" id="3.10.20.90">
    <property type="entry name" value="Phosphatidylinositol 3-kinase Catalytic Subunit, Chain A, domain 1"/>
    <property type="match status" value="1"/>
</dbReference>
<dbReference type="GO" id="GO:0005634">
    <property type="term" value="C:nucleus"/>
    <property type="evidence" value="ECO:0007669"/>
    <property type="project" value="UniProtKB-SubCell"/>
</dbReference>
<dbReference type="SUPFAM" id="SSF54236">
    <property type="entry name" value="Ubiquitin-like"/>
    <property type="match status" value="1"/>
</dbReference>
<dbReference type="SUPFAM" id="SSF47031">
    <property type="entry name" value="Second domain of FERM"/>
    <property type="match status" value="1"/>
</dbReference>
<dbReference type="InterPro" id="IPR018980">
    <property type="entry name" value="FERM_PH-like_C"/>
</dbReference>
<feature type="compositionally biased region" description="Basic and acidic residues" evidence="10">
    <location>
        <begin position="664"/>
        <end position="675"/>
    </location>
</feature>
<feature type="compositionally biased region" description="Polar residues" evidence="10">
    <location>
        <begin position="650"/>
        <end position="663"/>
    </location>
</feature>
<dbReference type="AlphaFoldDB" id="A0A2A2KQY9"/>
<keyword evidence="9" id="KW-0175">Coiled coil</keyword>
<evidence type="ECO:0000313" key="12">
    <source>
        <dbReference type="EMBL" id="PAV76227.1"/>
    </source>
</evidence>
<evidence type="ECO:0000259" key="11">
    <source>
        <dbReference type="PROSITE" id="PS50057"/>
    </source>
</evidence>
<dbReference type="Gene3D" id="1.20.5.450">
    <property type="match status" value="1"/>
</dbReference>
<dbReference type="InterPro" id="IPR018979">
    <property type="entry name" value="FERM_N"/>
</dbReference>
<feature type="region of interest" description="Disordered" evidence="10">
    <location>
        <begin position="886"/>
        <end position="938"/>
    </location>
</feature>
<comment type="similarity">
    <text evidence="4">Belongs to the THOC5 family.</text>
</comment>
<evidence type="ECO:0000256" key="9">
    <source>
        <dbReference type="SAM" id="Coils"/>
    </source>
</evidence>
<dbReference type="SUPFAM" id="SSF50729">
    <property type="entry name" value="PH domain-like"/>
    <property type="match status" value="1"/>
</dbReference>
<comment type="subcellular location">
    <subcellularLocation>
        <location evidence="3">Cell junction</location>
        <location evidence="3">Adherens junction</location>
    </subcellularLocation>
    <subcellularLocation>
        <location evidence="2">Cell membrane</location>
        <topology evidence="2">Peripheral membrane protein</topology>
    </subcellularLocation>
    <subcellularLocation>
        <location evidence="8">Cell projection</location>
        <location evidence="8">Rhabdomere</location>
    </subcellularLocation>
    <subcellularLocation>
        <location evidence="1">Nucleus</location>
    </subcellularLocation>
</comment>
<evidence type="ECO:0000256" key="2">
    <source>
        <dbReference type="ARBA" id="ARBA00004202"/>
    </source>
</evidence>
<feature type="coiled-coil region" evidence="9">
    <location>
        <begin position="573"/>
        <end position="607"/>
    </location>
</feature>
<dbReference type="SUPFAM" id="SSF48678">
    <property type="entry name" value="Moesin tail domain"/>
    <property type="match status" value="1"/>
</dbReference>
<dbReference type="PANTHER" id="PTHR23281">
    <property type="entry name" value="MERLIN/MOESIN/EZRIN/RADIXIN"/>
    <property type="match status" value="1"/>
</dbReference>
<dbReference type="STRING" id="2018661.A0A2A2KQY9"/>
<dbReference type="PRINTS" id="PR00661">
    <property type="entry name" value="ERMFAMILY"/>
</dbReference>
<dbReference type="GO" id="GO:0003779">
    <property type="term" value="F:actin binding"/>
    <property type="evidence" value="ECO:0007669"/>
    <property type="project" value="InterPro"/>
</dbReference>
<dbReference type="CDD" id="cd17097">
    <property type="entry name" value="FERM_F1_ERM_like"/>
    <property type="match status" value="1"/>
</dbReference>
<keyword evidence="6" id="KW-0472">Membrane</keyword>
<dbReference type="InterPro" id="IPR029071">
    <property type="entry name" value="Ubiquitin-like_domsf"/>
</dbReference>
<dbReference type="Pfam" id="PF09380">
    <property type="entry name" value="FERM_C"/>
    <property type="match status" value="1"/>
</dbReference>
<evidence type="ECO:0000256" key="3">
    <source>
        <dbReference type="ARBA" id="ARBA00004536"/>
    </source>
</evidence>
<proteinExistence type="inferred from homology"/>
<feature type="region of interest" description="Disordered" evidence="10">
    <location>
        <begin position="628"/>
        <end position="675"/>
    </location>
</feature>
<sequence length="938" mass="108924">MGFTFLPRSPQKPLYAKISTMDADLEKIVIEPTWTGRHLYEAACRIIGLREIWFFGLQFTNKKQLPCWLQMDKQIRKQDISRGEDGSLQFLFLVKFYPEDVETELIQDLTRHLFFLQIKQAILSMELYCSPEAAVLLASYAAQAMYGDYNEETEQLELEKLIPKGVMEQYDMTADMWREKISRWWVHNATQTREDAEMEYLRVAQDLEMYGIMYYPICNKKETDLHLGISALGLGIYKGTNRITPRPFFSWSEIKNIQFKNKMFYMKTVDKSSIDFKARDSSINPSILDLCIGTHNLYLKRRQPDTLEVQQMKAQAHEERMRRASETKKLAQEKEERKQIESEQIQLKAELEKAKEQIQQYKELIRMREETAEQLIEKARASEQESLRYMKRANEAEAECHLLKMNHAKSEEAFLRMERKAREAELYAQRISMSLADVNVNYAMGDGFGMGGARKPHYASHAVISEPSHTMREIWTPSTHHMALSAGNDYPPPNGPELQRAMSSIPMSNVSHRAPLQYSHSSHAQTSPHHHTYVSINPNGQMVAMAPAPPPPDPAMNQLIDLHNIRGELEKGRHEYSEKARAFKDKLNQFRHEIEGLKKEDRQTEHDIIHQQNLQNGFDKNTTLRMMPSPQKRASASTTDSKIDVKRPKLSSSSDAVAKTPTTVKDETTVEEPRDKPLSVEEFYALEDELARQKSPKDHSLEILKATGDLKTSIEAFMDNKTPLDERMSMLRCMRIRRSFRLCQYSLKFLKNEVVKQMEEVDQNLLQLHNSNSEIQHIYKEINKCLSFSAGDEDLDLVPVDEFYKTAPETITKPEVTKDNEHELYKQRLLWEVDMRKELVATLTEKEGRRNVLQSDINGKEGRLKSLKPKIEGLIKSTRQVQELLGVKFDDDKDGEIEEEDDMKNEVERSPEDFQNDSQKDEEMKEEKEDTKNEEEVK</sequence>